<evidence type="ECO:0000256" key="1">
    <source>
        <dbReference type="SAM" id="Coils"/>
    </source>
</evidence>
<feature type="region of interest" description="Disordered" evidence="2">
    <location>
        <begin position="34"/>
        <end position="127"/>
    </location>
</feature>
<organism evidence="4 5">
    <name type="scientific">Caldiarchaeum subterraneum</name>
    <dbReference type="NCBI Taxonomy" id="311458"/>
    <lineage>
        <taxon>Archaea</taxon>
        <taxon>Nitrososphaerota</taxon>
        <taxon>Candidatus Caldarchaeales</taxon>
        <taxon>Candidatus Caldarchaeaceae</taxon>
        <taxon>Candidatus Caldarchaeum</taxon>
    </lineage>
</organism>
<accession>A0A833EAG1</accession>
<evidence type="ECO:0000313" key="4">
    <source>
        <dbReference type="EMBL" id="HIQ30239.1"/>
    </source>
</evidence>
<evidence type="ECO:0000256" key="3">
    <source>
        <dbReference type="SAM" id="Phobius"/>
    </source>
</evidence>
<feature type="compositionally biased region" description="Acidic residues" evidence="2">
    <location>
        <begin position="34"/>
        <end position="45"/>
    </location>
</feature>
<dbReference type="EMBL" id="DQVM01000128">
    <property type="protein sequence ID" value="HIQ30239.1"/>
    <property type="molecule type" value="Genomic_DNA"/>
</dbReference>
<keyword evidence="3" id="KW-1133">Transmembrane helix</keyword>
<keyword evidence="3" id="KW-0812">Transmembrane</keyword>
<comment type="caution">
    <text evidence="4">The sequence shown here is derived from an EMBL/GenBank/DDBJ whole genome shotgun (WGS) entry which is preliminary data.</text>
</comment>
<dbReference type="Gene3D" id="1.10.287.950">
    <property type="entry name" value="Methyl-accepting chemotaxis protein"/>
    <property type="match status" value="1"/>
</dbReference>
<name>A0A833EAG1_CALS0</name>
<dbReference type="AlphaFoldDB" id="A0A833EAG1"/>
<proteinExistence type="predicted"/>
<keyword evidence="3" id="KW-0472">Membrane</keyword>
<sequence>MTKKVTVSKYIAALLLLLLIAQTITFWVPAAVADDDEEEDEEEDRDFTTNRRRTRDRDDEEDDFTRSITQTTVTETEERTETEEEYTETTTAEETEYTETTETEETETETTEVETTETEFEFNETTTTATRTIPNATLIKEKREALNKIRKAENRINTASRLIQEAGENGLNIADLARSLTNARELLNQARELIENGNYEAAAELAETAENIAGDVIDRVKELREAAQELSEQRAEAAETLSEVREELQRLEDRISQVAQNNTAINTLLQEIRDMLQSAQEVLDQNPVQAERLAKQAEELLDAVENMMEDIAREDETPEEMEEATVLNKTETRIVYDNGTVVERNIEIVAANNTIIHKVKVSVETPGDVEIVVEKKIITVGNRTIYQEIRKEIENGQVSISIEKVLNTTSGLGAVVGIDVEQEDGGDVRVVKVENDVTVKPVAVGSNELELEIAAPDGTGSRIIIVDVDRNLINVTNPAEVTVLVNNQPIELANRIDEILANTPKTPKYVVVIAADGVQVLLYIPHFSSYLVTIKKTQQPKEIEETIVVEQKDEKMTATTKLPPLVDVTNDPARLSLIVLMTILVAAIILGLKIRRGNGRNVYRARVM</sequence>
<feature type="compositionally biased region" description="Acidic residues" evidence="2">
    <location>
        <begin position="78"/>
        <end position="122"/>
    </location>
</feature>
<evidence type="ECO:0000256" key="2">
    <source>
        <dbReference type="SAM" id="MobiDB-lite"/>
    </source>
</evidence>
<gene>
    <name evidence="4" type="ORF">EYH45_06720</name>
</gene>
<keyword evidence="1" id="KW-0175">Coiled coil</keyword>
<reference evidence="4" key="1">
    <citation type="journal article" date="2020" name="ISME J.">
        <title>Gammaproteobacteria mediating utilization of methyl-, sulfur- and petroleum organic compounds in deep ocean hydrothermal plumes.</title>
        <authorList>
            <person name="Zhou Z."/>
            <person name="Liu Y."/>
            <person name="Pan J."/>
            <person name="Cron B.R."/>
            <person name="Toner B.M."/>
            <person name="Anantharaman K."/>
            <person name="Breier J.A."/>
            <person name="Dick G.J."/>
            <person name="Li M."/>
        </authorList>
    </citation>
    <scope>NUCLEOTIDE SEQUENCE</scope>
    <source>
        <strain evidence="4">SZUA-1515</strain>
    </source>
</reference>
<evidence type="ECO:0000313" key="5">
    <source>
        <dbReference type="Proteomes" id="UP000608579"/>
    </source>
</evidence>
<feature type="coiled-coil region" evidence="1">
    <location>
        <begin position="135"/>
        <end position="317"/>
    </location>
</feature>
<dbReference type="Proteomes" id="UP000608579">
    <property type="component" value="Unassembled WGS sequence"/>
</dbReference>
<protein>
    <submittedName>
        <fullName evidence="4">Uncharacterized protein</fullName>
    </submittedName>
</protein>
<feature type="transmembrane region" description="Helical" evidence="3">
    <location>
        <begin position="575"/>
        <end position="594"/>
    </location>
</feature>